<dbReference type="InterPro" id="IPR029479">
    <property type="entry name" value="Nitroreductase"/>
</dbReference>
<dbReference type="Pfam" id="PF00881">
    <property type="entry name" value="Nitroreductase"/>
    <property type="match status" value="1"/>
</dbReference>
<dbReference type="AlphaFoldDB" id="A0A929L027"/>
<evidence type="ECO:0000256" key="3">
    <source>
        <dbReference type="ARBA" id="ARBA00022630"/>
    </source>
</evidence>
<evidence type="ECO:0000313" key="9">
    <source>
        <dbReference type="Proteomes" id="UP000622475"/>
    </source>
</evidence>
<dbReference type="CDD" id="cd02149">
    <property type="entry name" value="NfsB-like"/>
    <property type="match status" value="1"/>
</dbReference>
<evidence type="ECO:0000256" key="6">
    <source>
        <dbReference type="ARBA" id="ARBA00023002"/>
    </source>
</evidence>
<comment type="similarity">
    <text evidence="2">Belongs to the nitroreductase family.</text>
</comment>
<sequence>MALLEDLKWRAAIKIFDADKKVSDEQLNDLLAAARLAPSSGGLQPYRIIVVTDPAVRAKLREVGYNQAQITDASALIIFAAETKVDEQLVATFIDNVATTRGVDRASLAGFEGMVNGSIKSRTEAENIAWAQKQAYISVGVLTAAAADLKIDACSMEGFSVDGFNEVLGLTEKGLTASVAVAVGYRSDADVYSKAAKVRKPEDQLFIRI</sequence>
<name>A0A929L027_9SPHI</name>
<dbReference type="Proteomes" id="UP000622475">
    <property type="component" value="Unassembled WGS sequence"/>
</dbReference>
<dbReference type="Gene3D" id="3.40.109.10">
    <property type="entry name" value="NADH Oxidase"/>
    <property type="match status" value="1"/>
</dbReference>
<evidence type="ECO:0000256" key="5">
    <source>
        <dbReference type="ARBA" id="ARBA00022857"/>
    </source>
</evidence>
<dbReference type="InterPro" id="IPR033878">
    <property type="entry name" value="NfsB-like"/>
</dbReference>
<accession>A0A929L027</accession>
<dbReference type="InterPro" id="IPR000415">
    <property type="entry name" value="Nitroreductase-like"/>
</dbReference>
<dbReference type="SUPFAM" id="SSF55469">
    <property type="entry name" value="FMN-dependent nitroreductase-like"/>
    <property type="match status" value="1"/>
</dbReference>
<keyword evidence="5" id="KW-0521">NADP</keyword>
<feature type="domain" description="Nitroreductase" evidence="7">
    <location>
        <begin position="7"/>
        <end position="185"/>
    </location>
</feature>
<dbReference type="PANTHER" id="PTHR43673:SF2">
    <property type="entry name" value="NITROREDUCTASE"/>
    <property type="match status" value="1"/>
</dbReference>
<dbReference type="RefSeq" id="WP_194110873.1">
    <property type="nucleotide sequence ID" value="NZ_JADFFL010000002.1"/>
</dbReference>
<dbReference type="PANTHER" id="PTHR43673">
    <property type="entry name" value="NAD(P)H NITROREDUCTASE YDGI-RELATED"/>
    <property type="match status" value="1"/>
</dbReference>
<reference evidence="8" key="1">
    <citation type="submission" date="2020-10" db="EMBL/GenBank/DDBJ databases">
        <title>Mucilaginibacter mali sp. nov., isolated from rhizosphere soil of apple orchard.</title>
        <authorList>
            <person name="Lee J.-S."/>
            <person name="Kim H.S."/>
            <person name="Kim J.-S."/>
        </authorList>
    </citation>
    <scope>NUCLEOTIDE SEQUENCE</scope>
    <source>
        <strain evidence="8">KCTC 22746</strain>
    </source>
</reference>
<keyword evidence="9" id="KW-1185">Reference proteome</keyword>
<proteinExistence type="inferred from homology"/>
<keyword evidence="3" id="KW-0285">Flavoprotein</keyword>
<comment type="cofactor">
    <cofactor evidence="1">
        <name>FMN</name>
        <dbReference type="ChEBI" id="CHEBI:58210"/>
    </cofactor>
</comment>
<gene>
    <name evidence="8" type="ORF">IRJ16_07340</name>
</gene>
<evidence type="ECO:0000259" key="7">
    <source>
        <dbReference type="Pfam" id="PF00881"/>
    </source>
</evidence>
<protein>
    <submittedName>
        <fullName evidence="8">NAD(P)H-dependent oxidoreductase</fullName>
    </submittedName>
</protein>
<dbReference type="GO" id="GO:0016491">
    <property type="term" value="F:oxidoreductase activity"/>
    <property type="evidence" value="ECO:0007669"/>
    <property type="project" value="UniProtKB-KW"/>
</dbReference>
<dbReference type="EMBL" id="JADFFL010000002">
    <property type="protein sequence ID" value="MBE9661695.1"/>
    <property type="molecule type" value="Genomic_DNA"/>
</dbReference>
<comment type="caution">
    <text evidence="8">The sequence shown here is derived from an EMBL/GenBank/DDBJ whole genome shotgun (WGS) entry which is preliminary data.</text>
</comment>
<evidence type="ECO:0000256" key="4">
    <source>
        <dbReference type="ARBA" id="ARBA00022643"/>
    </source>
</evidence>
<keyword evidence="6" id="KW-0560">Oxidoreductase</keyword>
<keyword evidence="4" id="KW-0288">FMN</keyword>
<evidence type="ECO:0000256" key="2">
    <source>
        <dbReference type="ARBA" id="ARBA00007118"/>
    </source>
</evidence>
<organism evidence="8 9">
    <name type="scientific">Mucilaginibacter myungsuensis</name>
    <dbReference type="NCBI Taxonomy" id="649104"/>
    <lineage>
        <taxon>Bacteria</taxon>
        <taxon>Pseudomonadati</taxon>
        <taxon>Bacteroidota</taxon>
        <taxon>Sphingobacteriia</taxon>
        <taxon>Sphingobacteriales</taxon>
        <taxon>Sphingobacteriaceae</taxon>
        <taxon>Mucilaginibacter</taxon>
    </lineage>
</organism>
<evidence type="ECO:0000313" key="8">
    <source>
        <dbReference type="EMBL" id="MBE9661695.1"/>
    </source>
</evidence>
<evidence type="ECO:0000256" key="1">
    <source>
        <dbReference type="ARBA" id="ARBA00001917"/>
    </source>
</evidence>